<dbReference type="InterPro" id="IPR043128">
    <property type="entry name" value="Rev_trsase/Diguanyl_cyclase"/>
</dbReference>
<dbReference type="EMBL" id="PIQA01000004">
    <property type="protein sequence ID" value="RUO64641.1"/>
    <property type="molecule type" value="Genomic_DNA"/>
</dbReference>
<evidence type="ECO:0000256" key="12">
    <source>
        <dbReference type="ARBA" id="ARBA00023125"/>
    </source>
</evidence>
<evidence type="ECO:0000256" key="9">
    <source>
        <dbReference type="ARBA" id="ARBA00022763"/>
    </source>
</evidence>
<evidence type="ECO:0000256" key="2">
    <source>
        <dbReference type="ARBA" id="ARBA00010945"/>
    </source>
</evidence>
<reference evidence="17 18" key="1">
    <citation type="journal article" date="2011" name="Front. Microbiol.">
        <title>Genomic signatures of strain selection and enhancement in Bacillus atrophaeus var. globigii, a historical biowarfare simulant.</title>
        <authorList>
            <person name="Gibbons H.S."/>
            <person name="Broomall S.M."/>
            <person name="McNew L.A."/>
            <person name="Daligault H."/>
            <person name="Chapman C."/>
            <person name="Bruce D."/>
            <person name="Karavis M."/>
            <person name="Krepps M."/>
            <person name="McGregor P.A."/>
            <person name="Hong C."/>
            <person name="Park K.H."/>
            <person name="Akmal A."/>
            <person name="Feldman A."/>
            <person name="Lin J.S."/>
            <person name="Chang W.E."/>
            <person name="Higgs B.W."/>
            <person name="Demirev P."/>
            <person name="Lindquist J."/>
            <person name="Liem A."/>
            <person name="Fochler E."/>
            <person name="Read T.D."/>
            <person name="Tapia R."/>
            <person name="Johnson S."/>
            <person name="Bishop-Lilly K.A."/>
            <person name="Detter C."/>
            <person name="Han C."/>
            <person name="Sozhamannan S."/>
            <person name="Rosenzweig C.N."/>
            <person name="Skowronski E.W."/>
        </authorList>
    </citation>
    <scope>NUCLEOTIDE SEQUENCE [LARGE SCALE GENOMIC DNA]</scope>
    <source>
        <strain evidence="17 18">TPS4-2</strain>
    </source>
</reference>
<feature type="active site" evidence="15">
    <location>
        <position position="107"/>
    </location>
</feature>
<comment type="cofactor">
    <cofactor evidence="15">
        <name>Mg(2+)</name>
        <dbReference type="ChEBI" id="CHEBI:18420"/>
    </cofactor>
    <text evidence="15">Binds 2 magnesium ions per subunit.</text>
</comment>
<dbReference type="InterPro" id="IPR053848">
    <property type="entry name" value="IMS_HHH_1"/>
</dbReference>
<comment type="subcellular location">
    <subcellularLocation>
        <location evidence="1 15">Cytoplasm</location>
    </subcellularLocation>
</comment>
<dbReference type="GO" id="GO:0005829">
    <property type="term" value="C:cytosol"/>
    <property type="evidence" value="ECO:0007669"/>
    <property type="project" value="TreeGrafter"/>
</dbReference>
<keyword evidence="3 15" id="KW-0515">Mutator protein</keyword>
<dbReference type="Pfam" id="PF00817">
    <property type="entry name" value="IMS"/>
    <property type="match status" value="1"/>
</dbReference>
<dbReference type="Gene3D" id="3.40.1170.60">
    <property type="match status" value="1"/>
</dbReference>
<proteinExistence type="inferred from homology"/>
<keyword evidence="9 15" id="KW-0227">DNA damage</keyword>
<evidence type="ECO:0000256" key="15">
    <source>
        <dbReference type="HAMAP-Rule" id="MF_01113"/>
    </source>
</evidence>
<dbReference type="InterPro" id="IPR050116">
    <property type="entry name" value="DNA_polymerase-Y"/>
</dbReference>
<dbReference type="CDD" id="cd03586">
    <property type="entry name" value="PolY_Pol_IV_kappa"/>
    <property type="match status" value="1"/>
</dbReference>
<comment type="function">
    <text evidence="15">Poorly processive, error-prone DNA polymerase involved in untargeted mutagenesis. Copies undamaged DNA at stalled replication forks, which arise in vivo from mismatched or misaligned primer ends. These misaligned primers can be extended by PolIV. Exhibits no 3'-5' exonuclease (proofreading) activity. May be involved in translesional synthesis, in conjunction with the beta clamp from PolIII.</text>
</comment>
<dbReference type="InterPro" id="IPR043502">
    <property type="entry name" value="DNA/RNA_pol_sf"/>
</dbReference>
<dbReference type="GO" id="GO:0000287">
    <property type="term" value="F:magnesium ion binding"/>
    <property type="evidence" value="ECO:0007669"/>
    <property type="project" value="UniProtKB-UniRule"/>
</dbReference>
<keyword evidence="4 15" id="KW-0963">Cytoplasm</keyword>
<keyword evidence="12 15" id="KW-0238">DNA-binding</keyword>
<dbReference type="PANTHER" id="PTHR11076:SF33">
    <property type="entry name" value="DNA POLYMERASE KAPPA"/>
    <property type="match status" value="1"/>
</dbReference>
<dbReference type="SUPFAM" id="SSF56672">
    <property type="entry name" value="DNA/RNA polymerases"/>
    <property type="match status" value="1"/>
</dbReference>
<keyword evidence="8 15" id="KW-0479">Metal-binding</keyword>
<feature type="site" description="Substrate discrimination" evidence="15">
    <location>
        <position position="17"/>
    </location>
</feature>
<dbReference type="EC" id="2.7.7.7" evidence="15"/>
<organism evidence="17 18">
    <name type="scientific">Idiomarina piscisalsi</name>
    <dbReference type="NCBI Taxonomy" id="1096243"/>
    <lineage>
        <taxon>Bacteria</taxon>
        <taxon>Pseudomonadati</taxon>
        <taxon>Pseudomonadota</taxon>
        <taxon>Gammaproteobacteria</taxon>
        <taxon>Alteromonadales</taxon>
        <taxon>Idiomarinaceae</taxon>
        <taxon>Idiomarina</taxon>
    </lineage>
</organism>
<keyword evidence="13 15" id="KW-0234">DNA repair</keyword>
<dbReference type="AlphaFoldDB" id="A0A432YSH0"/>
<evidence type="ECO:0000256" key="6">
    <source>
        <dbReference type="ARBA" id="ARBA00022695"/>
    </source>
</evidence>
<keyword evidence="7 15" id="KW-0235">DNA replication</keyword>
<dbReference type="Gene3D" id="1.10.150.20">
    <property type="entry name" value="5' to 3' exonuclease, C-terminal subdomain"/>
    <property type="match status" value="1"/>
</dbReference>
<dbReference type="InterPro" id="IPR036775">
    <property type="entry name" value="DNA_pol_Y-fam_lit_finger_sf"/>
</dbReference>
<evidence type="ECO:0000313" key="18">
    <source>
        <dbReference type="Proteomes" id="UP000288361"/>
    </source>
</evidence>
<evidence type="ECO:0000256" key="14">
    <source>
        <dbReference type="ARBA" id="ARBA00049244"/>
    </source>
</evidence>
<dbReference type="Gene3D" id="3.30.70.270">
    <property type="match status" value="1"/>
</dbReference>
<dbReference type="GO" id="GO:0009432">
    <property type="term" value="P:SOS response"/>
    <property type="evidence" value="ECO:0007669"/>
    <property type="project" value="TreeGrafter"/>
</dbReference>
<comment type="catalytic activity">
    <reaction evidence="14 15">
        <text>DNA(n) + a 2'-deoxyribonucleoside 5'-triphosphate = DNA(n+1) + diphosphate</text>
        <dbReference type="Rhea" id="RHEA:22508"/>
        <dbReference type="Rhea" id="RHEA-COMP:17339"/>
        <dbReference type="Rhea" id="RHEA-COMP:17340"/>
        <dbReference type="ChEBI" id="CHEBI:33019"/>
        <dbReference type="ChEBI" id="CHEBI:61560"/>
        <dbReference type="ChEBI" id="CHEBI:173112"/>
        <dbReference type="EC" id="2.7.7.7"/>
    </reaction>
</comment>
<dbReference type="PROSITE" id="PS50173">
    <property type="entry name" value="UMUC"/>
    <property type="match status" value="1"/>
</dbReference>
<accession>A0A432YSH0</accession>
<dbReference type="Pfam" id="PF21999">
    <property type="entry name" value="IMS_HHH_1"/>
    <property type="match status" value="1"/>
</dbReference>
<evidence type="ECO:0000313" key="17">
    <source>
        <dbReference type="EMBL" id="RUO64641.1"/>
    </source>
</evidence>
<dbReference type="SUPFAM" id="SSF100879">
    <property type="entry name" value="Lesion bypass DNA polymerase (Y-family), little finger domain"/>
    <property type="match status" value="1"/>
</dbReference>
<dbReference type="Proteomes" id="UP000288361">
    <property type="component" value="Unassembled WGS sequence"/>
</dbReference>
<sequence length="356" mass="40046">MAEIARKIALLDLDAFFASAEELRNPKLKNRPFAVGGGGERGVVATANYLARQYGVRSAMPGSQARKLCPQLTFVKPDGNYYRELSNQVLDVLYEVTHRVEPASIDEFYLDLTHNELYRGSATLTMNAVRERIRSLGITGSAGISNQKMVAKIASEERKPDGQFVVPPDDVLDYIAKLNLKQIPGVGPKSQQVLTNYGLMTGKDIQNIELQQLQEILGEKAGYVLFERCHGRDKREVVTERIRKSVGVEQTLTSDMKLESTAQSYVQENLLPKLRERMKVKHWREQPIRSQTLKLKFSDFTQTTVSRSTQFVSPSLFYELLSEAWQRGKGKGVRLLGISAALPDPSEQLQLELELD</sequence>
<dbReference type="GO" id="GO:0003684">
    <property type="term" value="F:damaged DNA binding"/>
    <property type="evidence" value="ECO:0007669"/>
    <property type="project" value="InterPro"/>
</dbReference>
<dbReference type="RefSeq" id="WP_126752200.1">
    <property type="nucleotide sequence ID" value="NZ_JBHUMT010000001.1"/>
</dbReference>
<comment type="similarity">
    <text evidence="2 15">Belongs to the DNA polymerase type-Y family.</text>
</comment>
<evidence type="ECO:0000256" key="5">
    <source>
        <dbReference type="ARBA" id="ARBA00022679"/>
    </source>
</evidence>
<dbReference type="InterPro" id="IPR017961">
    <property type="entry name" value="DNA_pol_Y-fam_little_finger"/>
</dbReference>
<dbReference type="Gene3D" id="3.30.1490.100">
    <property type="entry name" value="DNA polymerase, Y-family, little finger domain"/>
    <property type="match status" value="1"/>
</dbReference>
<dbReference type="InterPro" id="IPR022880">
    <property type="entry name" value="DNApol_IV"/>
</dbReference>
<evidence type="ECO:0000259" key="16">
    <source>
        <dbReference type="PROSITE" id="PS50173"/>
    </source>
</evidence>
<evidence type="ECO:0000256" key="10">
    <source>
        <dbReference type="ARBA" id="ARBA00022842"/>
    </source>
</evidence>
<evidence type="ECO:0000256" key="1">
    <source>
        <dbReference type="ARBA" id="ARBA00004496"/>
    </source>
</evidence>
<dbReference type="NCBIfam" id="NF002677">
    <property type="entry name" value="PRK02406.1"/>
    <property type="match status" value="1"/>
</dbReference>
<feature type="domain" description="UmuC" evidence="16">
    <location>
        <begin position="8"/>
        <end position="187"/>
    </location>
</feature>
<dbReference type="GO" id="GO:0003887">
    <property type="term" value="F:DNA-directed DNA polymerase activity"/>
    <property type="evidence" value="ECO:0007669"/>
    <property type="project" value="UniProtKB-UniRule"/>
</dbReference>
<gene>
    <name evidence="15" type="primary">dinB</name>
    <name evidence="17" type="ORF">CWI73_07495</name>
</gene>
<comment type="subunit">
    <text evidence="15">Monomer.</text>
</comment>
<keyword evidence="5 15" id="KW-0808">Transferase</keyword>
<dbReference type="GO" id="GO:0006261">
    <property type="term" value="P:DNA-templated DNA replication"/>
    <property type="evidence" value="ECO:0007669"/>
    <property type="project" value="UniProtKB-UniRule"/>
</dbReference>
<feature type="binding site" evidence="15">
    <location>
        <position position="12"/>
    </location>
    <ligand>
        <name>Mg(2+)</name>
        <dbReference type="ChEBI" id="CHEBI:18420"/>
    </ligand>
</feature>
<name>A0A432YSH0_9GAMM</name>
<evidence type="ECO:0000256" key="3">
    <source>
        <dbReference type="ARBA" id="ARBA00022457"/>
    </source>
</evidence>
<dbReference type="Pfam" id="PF11799">
    <property type="entry name" value="IMS_C"/>
    <property type="match status" value="1"/>
</dbReference>
<dbReference type="GO" id="GO:0042276">
    <property type="term" value="P:error-prone translesion synthesis"/>
    <property type="evidence" value="ECO:0007669"/>
    <property type="project" value="TreeGrafter"/>
</dbReference>
<dbReference type="HAMAP" id="MF_01113">
    <property type="entry name" value="DNApol_IV"/>
    <property type="match status" value="1"/>
</dbReference>
<evidence type="ECO:0000256" key="4">
    <source>
        <dbReference type="ARBA" id="ARBA00022490"/>
    </source>
</evidence>
<evidence type="ECO:0000256" key="11">
    <source>
        <dbReference type="ARBA" id="ARBA00022932"/>
    </source>
</evidence>
<evidence type="ECO:0000256" key="7">
    <source>
        <dbReference type="ARBA" id="ARBA00022705"/>
    </source>
</evidence>
<comment type="caution">
    <text evidence="17">The sequence shown here is derived from an EMBL/GenBank/DDBJ whole genome shotgun (WGS) entry which is preliminary data.</text>
</comment>
<dbReference type="InterPro" id="IPR001126">
    <property type="entry name" value="UmuC"/>
</dbReference>
<keyword evidence="6 15" id="KW-0548">Nucleotidyltransferase</keyword>
<dbReference type="GO" id="GO:0006281">
    <property type="term" value="P:DNA repair"/>
    <property type="evidence" value="ECO:0007669"/>
    <property type="project" value="UniProtKB-UniRule"/>
</dbReference>
<protein>
    <recommendedName>
        <fullName evidence="15">DNA polymerase IV</fullName>
        <shortName evidence="15">Pol IV</shortName>
        <ecNumber evidence="15">2.7.7.7</ecNumber>
    </recommendedName>
</protein>
<dbReference type="PANTHER" id="PTHR11076">
    <property type="entry name" value="DNA REPAIR POLYMERASE UMUC / TRANSFERASE FAMILY MEMBER"/>
    <property type="match status" value="1"/>
</dbReference>
<dbReference type="FunFam" id="3.40.1170.60:FF:000001">
    <property type="entry name" value="DNA polymerase IV"/>
    <property type="match status" value="1"/>
</dbReference>
<evidence type="ECO:0000256" key="8">
    <source>
        <dbReference type="ARBA" id="ARBA00022723"/>
    </source>
</evidence>
<feature type="binding site" evidence="15">
    <location>
        <position position="106"/>
    </location>
    <ligand>
        <name>Mg(2+)</name>
        <dbReference type="ChEBI" id="CHEBI:18420"/>
    </ligand>
</feature>
<evidence type="ECO:0000256" key="13">
    <source>
        <dbReference type="ARBA" id="ARBA00023204"/>
    </source>
</evidence>
<keyword evidence="10 15" id="KW-0460">Magnesium</keyword>
<keyword evidence="11 15" id="KW-0239">DNA-directed DNA polymerase</keyword>